<dbReference type="InterPro" id="IPR002514">
    <property type="entry name" value="Transposase_8"/>
</dbReference>
<dbReference type="GO" id="GO:0004803">
    <property type="term" value="F:transposase activity"/>
    <property type="evidence" value="ECO:0007669"/>
    <property type="project" value="InterPro"/>
</dbReference>
<dbReference type="InterPro" id="IPR051839">
    <property type="entry name" value="RD_transcriptional_regulator"/>
</dbReference>
<evidence type="ECO:0000313" key="2">
    <source>
        <dbReference type="EMBL" id="MBB5152850.1"/>
    </source>
</evidence>
<dbReference type="SUPFAM" id="SSF46689">
    <property type="entry name" value="Homeodomain-like"/>
    <property type="match status" value="1"/>
</dbReference>
<dbReference type="RefSeq" id="WP_184722809.1">
    <property type="nucleotide sequence ID" value="NZ_JACHIW010000001.1"/>
</dbReference>
<name>A0A840PYL2_9PSEU</name>
<feature type="coiled-coil region" evidence="1">
    <location>
        <begin position="59"/>
        <end position="86"/>
    </location>
</feature>
<dbReference type="PANTHER" id="PTHR33215">
    <property type="entry name" value="PROTEIN DISTAL ANTENNA"/>
    <property type="match status" value="1"/>
</dbReference>
<dbReference type="Proteomes" id="UP000584374">
    <property type="component" value="Unassembled WGS sequence"/>
</dbReference>
<dbReference type="PANTHER" id="PTHR33215:SF13">
    <property type="entry name" value="PROTEIN DISTAL ANTENNA"/>
    <property type="match status" value="1"/>
</dbReference>
<dbReference type="Gene3D" id="1.10.10.60">
    <property type="entry name" value="Homeodomain-like"/>
    <property type="match status" value="1"/>
</dbReference>
<dbReference type="Pfam" id="PF01527">
    <property type="entry name" value="HTH_Tnp_1"/>
    <property type="match status" value="1"/>
</dbReference>
<dbReference type="InterPro" id="IPR009057">
    <property type="entry name" value="Homeodomain-like_sf"/>
</dbReference>
<keyword evidence="3" id="KW-1185">Reference proteome</keyword>
<gene>
    <name evidence="2" type="ORF">BJ970_000384</name>
</gene>
<dbReference type="GO" id="GO:0006313">
    <property type="term" value="P:DNA transposition"/>
    <property type="evidence" value="ECO:0007669"/>
    <property type="project" value="InterPro"/>
</dbReference>
<dbReference type="EMBL" id="JACHIW010000001">
    <property type="protein sequence ID" value="MBB5152850.1"/>
    <property type="molecule type" value="Genomic_DNA"/>
</dbReference>
<accession>A0A840PYL2</accession>
<evidence type="ECO:0000256" key="1">
    <source>
        <dbReference type="SAM" id="Coils"/>
    </source>
</evidence>
<dbReference type="GO" id="GO:0003677">
    <property type="term" value="F:DNA binding"/>
    <property type="evidence" value="ECO:0007669"/>
    <property type="project" value="InterPro"/>
</dbReference>
<keyword evidence="1" id="KW-0175">Coiled coil</keyword>
<evidence type="ECO:0000313" key="3">
    <source>
        <dbReference type="Proteomes" id="UP000584374"/>
    </source>
</evidence>
<sequence length="96" mass="10913">MSGSSKFPEQFRKDAVELARSSDRPLRQVARELGVNHETLRNWVRTAERAEAASPDSVSAGEQEELRALRKRVAELELEKEILRKAAAYFAKEMGR</sequence>
<proteinExistence type="predicted"/>
<reference evidence="2 3" key="1">
    <citation type="submission" date="2020-08" db="EMBL/GenBank/DDBJ databases">
        <title>Sequencing the genomes of 1000 actinobacteria strains.</title>
        <authorList>
            <person name="Klenk H.-P."/>
        </authorList>
    </citation>
    <scope>NUCLEOTIDE SEQUENCE [LARGE SCALE GENOMIC DNA]</scope>
    <source>
        <strain evidence="2 3">DSM 45584</strain>
    </source>
</reference>
<dbReference type="AlphaFoldDB" id="A0A840PYL2"/>
<comment type="caution">
    <text evidence="2">The sequence shown here is derived from an EMBL/GenBank/DDBJ whole genome shotgun (WGS) entry which is preliminary data.</text>
</comment>
<organism evidence="2 3">
    <name type="scientific">Saccharopolyspora phatthalungensis</name>
    <dbReference type="NCBI Taxonomy" id="664693"/>
    <lineage>
        <taxon>Bacteria</taxon>
        <taxon>Bacillati</taxon>
        <taxon>Actinomycetota</taxon>
        <taxon>Actinomycetes</taxon>
        <taxon>Pseudonocardiales</taxon>
        <taxon>Pseudonocardiaceae</taxon>
        <taxon>Saccharopolyspora</taxon>
    </lineage>
</organism>
<protein>
    <submittedName>
        <fullName evidence="2">Transposase</fullName>
    </submittedName>
</protein>